<feature type="transmembrane region" description="Helical" evidence="2">
    <location>
        <begin position="46"/>
        <end position="69"/>
    </location>
</feature>
<protein>
    <submittedName>
        <fullName evidence="4">Uncharacterized protein</fullName>
    </submittedName>
</protein>
<feature type="transmembrane region" description="Helical" evidence="2">
    <location>
        <begin position="116"/>
        <end position="135"/>
    </location>
</feature>
<dbReference type="Proteomes" id="UP000326939">
    <property type="component" value="Chromosome 17"/>
</dbReference>
<keyword evidence="2" id="KW-1133">Transmembrane helix</keyword>
<reference evidence="5" key="1">
    <citation type="journal article" date="2019" name="Gigascience">
        <title>De novo genome assembly of the endangered Acer yangbiense, a plant species with extremely small populations endemic to Yunnan Province, China.</title>
        <authorList>
            <person name="Yang J."/>
            <person name="Wariss H.M."/>
            <person name="Tao L."/>
            <person name="Zhang R."/>
            <person name="Yun Q."/>
            <person name="Hollingsworth P."/>
            <person name="Dao Z."/>
            <person name="Luo G."/>
            <person name="Guo H."/>
            <person name="Ma Y."/>
            <person name="Sun W."/>
        </authorList>
    </citation>
    <scope>NUCLEOTIDE SEQUENCE [LARGE SCALE GENOMIC DNA]</scope>
    <source>
        <strain evidence="5">cv. br00</strain>
    </source>
</reference>
<sequence>MVLVFGRWFAVLAIGLDFRCSSGAPLLVGACFSCDLSGASSPPQGLLVVVLLPVPFLEMVCQAASLAACPNLSAGVFSCEATALVLMLAALAGAAGLLLCAGLSSFDFDFSRGSLQGVVCCAVFSLLPPLVKWFWQLSVEKMLSPGPSMVSSGAAAFSLASRMGCVEELSCFGWLCWLSLRCMLDSVWGLGSWFMQIYGCRRVQLSFLLCWLVLRVALLSLPAVWGSRRWRLQVALFKACMSRFVGRLYCSSIFGSLLSWGSGKMAAAGGSLMAYMRLACLGLWGEFNVALFSVLCYLGEVGSCGCSPLLFFFSLRSSVPYLFPSPCLPLSSSCPKFSSRFQSVSSFSLKSCLLLTSYLSLLLPWLKGKLRKNPHLPPPIPLSPVSLSSSEVVILGLPSPTKKNSCHSSLPPSARYVALEFPSLARTVPAPTKTAPPPISILGKAPIAPVSAEHSSSHHSSADYSSVEDTEEDESSGSEITSCSGVASYLEPVTVPPPMTNLGSAQFPFKGLSSPPSARISVDAPISPTSPTLEASVGLVAVTDVGMTAGVLDDLRSESVMGLTVGAAGGTTEASDGSRSESIVGLTVGVVGGLFVAANLLVPPSGAAVQPKHIANLKLLSA</sequence>
<evidence type="ECO:0000313" key="4">
    <source>
        <dbReference type="EMBL" id="KAB5516226.1"/>
    </source>
</evidence>
<organism evidence="4 5">
    <name type="scientific">Salix brachista</name>
    <dbReference type="NCBI Taxonomy" id="2182728"/>
    <lineage>
        <taxon>Eukaryota</taxon>
        <taxon>Viridiplantae</taxon>
        <taxon>Streptophyta</taxon>
        <taxon>Embryophyta</taxon>
        <taxon>Tracheophyta</taxon>
        <taxon>Spermatophyta</taxon>
        <taxon>Magnoliopsida</taxon>
        <taxon>eudicotyledons</taxon>
        <taxon>Gunneridae</taxon>
        <taxon>Pentapetalae</taxon>
        <taxon>rosids</taxon>
        <taxon>fabids</taxon>
        <taxon>Malpighiales</taxon>
        <taxon>Salicaceae</taxon>
        <taxon>Saliceae</taxon>
        <taxon>Salix</taxon>
    </lineage>
</organism>
<evidence type="ECO:0000256" key="2">
    <source>
        <dbReference type="SAM" id="Phobius"/>
    </source>
</evidence>
<feature type="compositionally biased region" description="Low complexity" evidence="1">
    <location>
        <begin position="452"/>
        <end position="465"/>
    </location>
</feature>
<feature type="transmembrane region" description="Helical" evidence="2">
    <location>
        <begin position="203"/>
        <end position="224"/>
    </location>
</feature>
<keyword evidence="3" id="KW-0732">Signal</keyword>
<keyword evidence="5" id="KW-1185">Reference proteome</keyword>
<feature type="compositionally biased region" description="Acidic residues" evidence="1">
    <location>
        <begin position="466"/>
        <end position="476"/>
    </location>
</feature>
<keyword evidence="2" id="KW-0812">Transmembrane</keyword>
<gene>
    <name evidence="4" type="ORF">DKX38_026874</name>
</gene>
<evidence type="ECO:0000313" key="5">
    <source>
        <dbReference type="Proteomes" id="UP000326939"/>
    </source>
</evidence>
<comment type="caution">
    <text evidence="4">The sequence shown here is derived from an EMBL/GenBank/DDBJ whole genome shotgun (WGS) entry which is preliminary data.</text>
</comment>
<dbReference type="AlphaFoldDB" id="A0A5N5JCF9"/>
<evidence type="ECO:0000256" key="1">
    <source>
        <dbReference type="SAM" id="MobiDB-lite"/>
    </source>
</evidence>
<accession>A0A5N5JCF9</accession>
<feature type="chain" id="PRO_5024436275" evidence="3">
    <location>
        <begin position="24"/>
        <end position="622"/>
    </location>
</feature>
<name>A0A5N5JCF9_9ROSI</name>
<feature type="signal peptide" evidence="3">
    <location>
        <begin position="1"/>
        <end position="23"/>
    </location>
</feature>
<dbReference type="PROSITE" id="PS51257">
    <property type="entry name" value="PROKAR_LIPOPROTEIN"/>
    <property type="match status" value="1"/>
</dbReference>
<evidence type="ECO:0000256" key="3">
    <source>
        <dbReference type="SAM" id="SignalP"/>
    </source>
</evidence>
<feature type="transmembrane region" description="Helical" evidence="2">
    <location>
        <begin position="81"/>
        <end position="104"/>
    </location>
</feature>
<dbReference type="EMBL" id="VDCV01000017">
    <property type="protein sequence ID" value="KAB5516226.1"/>
    <property type="molecule type" value="Genomic_DNA"/>
</dbReference>
<keyword evidence="2" id="KW-0472">Membrane</keyword>
<proteinExistence type="predicted"/>
<feature type="region of interest" description="Disordered" evidence="1">
    <location>
        <begin position="452"/>
        <end position="483"/>
    </location>
</feature>